<dbReference type="GO" id="GO:0005829">
    <property type="term" value="C:cytosol"/>
    <property type="evidence" value="ECO:0007669"/>
    <property type="project" value="TreeGrafter"/>
</dbReference>
<organism evidence="2 3">
    <name type="scientific">Scheffersomyces spartinae</name>
    <dbReference type="NCBI Taxonomy" id="45513"/>
    <lineage>
        <taxon>Eukaryota</taxon>
        <taxon>Fungi</taxon>
        <taxon>Dikarya</taxon>
        <taxon>Ascomycota</taxon>
        <taxon>Saccharomycotina</taxon>
        <taxon>Pichiomycetes</taxon>
        <taxon>Debaryomycetaceae</taxon>
        <taxon>Scheffersomyces</taxon>
    </lineage>
</organism>
<dbReference type="EMBL" id="JAHMUF010000016">
    <property type="protein sequence ID" value="KAG7192716.1"/>
    <property type="molecule type" value="Genomic_DNA"/>
</dbReference>
<dbReference type="PANTHER" id="PTHR31441:SF2">
    <property type="entry name" value="FOLLICULIN"/>
    <property type="match status" value="1"/>
</dbReference>
<keyword evidence="3" id="KW-1185">Reference proteome</keyword>
<evidence type="ECO:0000313" key="3">
    <source>
        <dbReference type="Proteomes" id="UP000790833"/>
    </source>
</evidence>
<proteinExistence type="predicted"/>
<name>A0A9P8AHE3_9ASCO</name>
<dbReference type="PANTHER" id="PTHR31441">
    <property type="entry name" value="FOLLICULIN FAMILY MEMBER"/>
    <property type="match status" value="1"/>
</dbReference>
<dbReference type="OrthoDB" id="5599713at2759"/>
<dbReference type="InterPro" id="IPR021713">
    <property type="entry name" value="Folliculin"/>
</dbReference>
<dbReference type="GeneID" id="66114873"/>
<dbReference type="InterPro" id="IPR037520">
    <property type="entry name" value="Folliculin/SMCR8_longin"/>
</dbReference>
<protein>
    <submittedName>
        <fullName evidence="2">Protein required for amino acid permease transport from the Golgi to the cell surface</fullName>
    </submittedName>
</protein>
<dbReference type="PROSITE" id="PS51834">
    <property type="entry name" value="DENN_FLCN_SMCR8"/>
    <property type="match status" value="1"/>
</dbReference>
<gene>
    <name evidence="2" type="primary">LST7</name>
    <name evidence="2" type="ORF">KQ657_001499</name>
</gene>
<comment type="caution">
    <text evidence="2">The sequence shown here is derived from an EMBL/GenBank/DDBJ whole genome shotgun (WGS) entry which is preliminary data.</text>
</comment>
<dbReference type="Pfam" id="PF11704">
    <property type="entry name" value="Folliculin"/>
    <property type="match status" value="1"/>
</dbReference>
<accession>A0A9P8AHE3</accession>
<reference evidence="2" key="1">
    <citation type="submission" date="2021-03" db="EMBL/GenBank/DDBJ databases">
        <authorList>
            <person name="Palmer J.M."/>
        </authorList>
    </citation>
    <scope>NUCLEOTIDE SEQUENCE</scope>
    <source>
        <strain evidence="2">ARV_011</strain>
    </source>
</reference>
<dbReference type="InterPro" id="IPR037521">
    <property type="entry name" value="FLCN/SMCR8_DENN"/>
</dbReference>
<evidence type="ECO:0000259" key="1">
    <source>
        <dbReference type="PROSITE" id="PS51834"/>
    </source>
</evidence>
<feature type="domain" description="UDENN FLCN/SMCR8-type" evidence="1">
    <location>
        <begin position="1"/>
        <end position="174"/>
    </location>
</feature>
<dbReference type="RefSeq" id="XP_043048266.1">
    <property type="nucleotide sequence ID" value="XM_043192294.1"/>
</dbReference>
<dbReference type="GO" id="GO:1904263">
    <property type="term" value="P:positive regulation of TORC1 signaling"/>
    <property type="evidence" value="ECO:0007669"/>
    <property type="project" value="TreeGrafter"/>
</dbReference>
<dbReference type="GO" id="GO:0005096">
    <property type="term" value="F:GTPase activator activity"/>
    <property type="evidence" value="ECO:0007669"/>
    <property type="project" value="InterPro"/>
</dbReference>
<evidence type="ECO:0000313" key="2">
    <source>
        <dbReference type="EMBL" id="KAG7192716.1"/>
    </source>
</evidence>
<dbReference type="Proteomes" id="UP000790833">
    <property type="component" value="Unassembled WGS sequence"/>
</dbReference>
<dbReference type="AlphaFoldDB" id="A0A9P8AHE3"/>
<sequence length="174" mass="19630">MPNIISKDSDTAEDATGSGYISCSYPKLAKRYASLSKFLMKALSAEMNSDLSKPLFYGDETSGYCLYRIFKIKDNSARGGERKYCLLYISDDEKKVLPNWDIIDTYQSTFISNVQHKVTKANVAQSVNGDNVLNGETYLRRQLNSPKSLMTLTNDKMIFVEFHSWACSLLADTE</sequence>